<dbReference type="Pfam" id="PF10396">
    <property type="entry name" value="TrmE_N"/>
    <property type="match status" value="1"/>
</dbReference>
<comment type="caution">
    <text evidence="10">The sequence shown here is derived from an EMBL/GenBank/DDBJ whole genome shotgun (WGS) entry which is preliminary data.</text>
</comment>
<evidence type="ECO:0000313" key="11">
    <source>
        <dbReference type="Proteomes" id="UP000246352"/>
    </source>
</evidence>
<dbReference type="InterPro" id="IPR025867">
    <property type="entry name" value="MnmE_helical"/>
</dbReference>
<dbReference type="InterPro" id="IPR018948">
    <property type="entry name" value="GTP-bd_TrmE_N"/>
</dbReference>
<dbReference type="InterPro" id="IPR006073">
    <property type="entry name" value="GTP-bd"/>
</dbReference>
<dbReference type="FunFam" id="3.30.1360.120:FF:000007">
    <property type="entry name" value="tRNA modification GTPase GTPBP3, mitochondrial"/>
    <property type="match status" value="1"/>
</dbReference>
<dbReference type="Gene3D" id="1.20.120.430">
    <property type="entry name" value="tRNA modification GTPase MnmE domain 2"/>
    <property type="match status" value="1"/>
</dbReference>
<evidence type="ECO:0000256" key="1">
    <source>
        <dbReference type="ARBA" id="ARBA00011043"/>
    </source>
</evidence>
<accession>A0A317PJN6</accession>
<dbReference type="AlphaFoldDB" id="A0A317PJN6"/>
<keyword evidence="6 8" id="KW-0630">Potassium</keyword>
<feature type="binding site" evidence="8">
    <location>
        <begin position="295"/>
        <end position="298"/>
    </location>
    <ligand>
        <name>GTP</name>
        <dbReference type="ChEBI" id="CHEBI:37565"/>
    </ligand>
</feature>
<dbReference type="InterPro" id="IPR027368">
    <property type="entry name" value="MnmE_dom2"/>
</dbReference>
<comment type="caution">
    <text evidence="8">Lacks conserved residue(s) required for the propagation of feature annotation.</text>
</comment>
<feature type="binding site" evidence="8">
    <location>
        <position position="255"/>
    </location>
    <ligand>
        <name>Mg(2+)</name>
        <dbReference type="ChEBI" id="CHEBI:18420"/>
    </ligand>
</feature>
<keyword evidence="7 8" id="KW-0342">GTP-binding</keyword>
<feature type="binding site" evidence="8">
    <location>
        <position position="104"/>
    </location>
    <ligand>
        <name>(6S)-5-formyl-5,6,7,8-tetrahydrofolate</name>
        <dbReference type="ChEBI" id="CHEBI:57457"/>
    </ligand>
</feature>
<dbReference type="CDD" id="cd04164">
    <property type="entry name" value="trmE"/>
    <property type="match status" value="1"/>
</dbReference>
<evidence type="ECO:0000256" key="7">
    <source>
        <dbReference type="ARBA" id="ARBA00023134"/>
    </source>
</evidence>
<dbReference type="GO" id="GO:0030488">
    <property type="term" value="P:tRNA methylation"/>
    <property type="evidence" value="ECO:0007669"/>
    <property type="project" value="TreeGrafter"/>
</dbReference>
<dbReference type="Proteomes" id="UP000246352">
    <property type="component" value="Unassembled WGS sequence"/>
</dbReference>
<gene>
    <name evidence="8" type="primary">mnmE</name>
    <name evidence="8" type="synonym">trmE</name>
    <name evidence="10" type="ORF">DFR52_103760</name>
</gene>
<dbReference type="Pfam" id="PF01926">
    <property type="entry name" value="MMR_HSR1"/>
    <property type="match status" value="1"/>
</dbReference>
<protein>
    <recommendedName>
        <fullName evidence="8">tRNA modification GTPase MnmE</fullName>
        <ecNumber evidence="8">3.6.-.-</ecNumber>
    </recommendedName>
</protein>
<organism evidence="10 11">
    <name type="scientific">Hoeflea marina</name>
    <dbReference type="NCBI Taxonomy" id="274592"/>
    <lineage>
        <taxon>Bacteria</taxon>
        <taxon>Pseudomonadati</taxon>
        <taxon>Pseudomonadota</taxon>
        <taxon>Alphaproteobacteria</taxon>
        <taxon>Hyphomicrobiales</taxon>
        <taxon>Rhizobiaceae</taxon>
        <taxon>Hoeflea</taxon>
    </lineage>
</organism>
<keyword evidence="8" id="KW-0479">Metal-binding</keyword>
<feature type="binding site" evidence="8">
    <location>
        <position position="276"/>
    </location>
    <ligand>
        <name>Mg(2+)</name>
        <dbReference type="ChEBI" id="CHEBI:18420"/>
    </ligand>
</feature>
<keyword evidence="3 8" id="KW-0547">Nucleotide-binding</keyword>
<dbReference type="InterPro" id="IPR027417">
    <property type="entry name" value="P-loop_NTPase"/>
</dbReference>
<keyword evidence="5 8" id="KW-0460">Magnesium</keyword>
<evidence type="ECO:0000256" key="8">
    <source>
        <dbReference type="HAMAP-Rule" id="MF_00379"/>
    </source>
</evidence>
<name>A0A317PJN6_9HYPH</name>
<dbReference type="InterPro" id="IPR031168">
    <property type="entry name" value="G_TrmE"/>
</dbReference>
<evidence type="ECO:0000256" key="2">
    <source>
        <dbReference type="ARBA" id="ARBA00022694"/>
    </source>
</evidence>
<dbReference type="PRINTS" id="PR00326">
    <property type="entry name" value="GTP1OBG"/>
</dbReference>
<dbReference type="Gene3D" id="3.40.50.300">
    <property type="entry name" value="P-loop containing nucleotide triphosphate hydrolases"/>
    <property type="match status" value="1"/>
</dbReference>
<dbReference type="EC" id="3.6.-.-" evidence="8"/>
<dbReference type="GO" id="GO:0002098">
    <property type="term" value="P:tRNA wobble uridine modification"/>
    <property type="evidence" value="ECO:0007669"/>
    <property type="project" value="TreeGrafter"/>
</dbReference>
<dbReference type="PANTHER" id="PTHR42714">
    <property type="entry name" value="TRNA MODIFICATION GTPASE GTPBP3"/>
    <property type="match status" value="1"/>
</dbReference>
<keyword evidence="2 8" id="KW-0819">tRNA processing</keyword>
<dbReference type="NCBIfam" id="NF003661">
    <property type="entry name" value="PRK05291.1-3"/>
    <property type="match status" value="1"/>
</dbReference>
<dbReference type="SUPFAM" id="SSF116878">
    <property type="entry name" value="TrmE connector domain"/>
    <property type="match status" value="1"/>
</dbReference>
<dbReference type="InterPro" id="IPR004520">
    <property type="entry name" value="GTPase_MnmE"/>
</dbReference>
<dbReference type="GO" id="GO:0005525">
    <property type="term" value="F:GTP binding"/>
    <property type="evidence" value="ECO:0007669"/>
    <property type="project" value="UniProtKB-UniRule"/>
</dbReference>
<dbReference type="InterPro" id="IPR005225">
    <property type="entry name" value="Small_GTP-bd"/>
</dbReference>
<dbReference type="EMBL" id="QGTR01000003">
    <property type="protein sequence ID" value="PWW00553.1"/>
    <property type="molecule type" value="Genomic_DNA"/>
</dbReference>
<dbReference type="Pfam" id="PF12631">
    <property type="entry name" value="MnmE_helical"/>
    <property type="match status" value="1"/>
</dbReference>
<evidence type="ECO:0000313" key="10">
    <source>
        <dbReference type="EMBL" id="PWW00553.1"/>
    </source>
</evidence>
<dbReference type="SUPFAM" id="SSF52540">
    <property type="entry name" value="P-loop containing nucleoside triphosphate hydrolases"/>
    <property type="match status" value="1"/>
</dbReference>
<dbReference type="HAMAP" id="MF_00379">
    <property type="entry name" value="GTPase_MnmE"/>
    <property type="match status" value="1"/>
</dbReference>
<keyword evidence="4 8" id="KW-0378">Hydrolase</keyword>
<dbReference type="GO" id="GO:0003924">
    <property type="term" value="F:GTPase activity"/>
    <property type="evidence" value="ECO:0007669"/>
    <property type="project" value="UniProtKB-UniRule"/>
</dbReference>
<comment type="function">
    <text evidence="8">Exhibits a very high intrinsic GTPase hydrolysis rate. Involved in the addition of a carboxymethylaminomethyl (cmnm) group at the wobble position (U34) of certain tRNAs, forming tRNA-cmnm(5)s(2)U34.</text>
</comment>
<reference evidence="10 11" key="1">
    <citation type="submission" date="2018-05" db="EMBL/GenBank/DDBJ databases">
        <title>Genomic Encyclopedia of Type Strains, Phase IV (KMG-IV): sequencing the most valuable type-strain genomes for metagenomic binning, comparative biology and taxonomic classification.</title>
        <authorList>
            <person name="Goeker M."/>
        </authorList>
    </citation>
    <scope>NUCLEOTIDE SEQUENCE [LARGE SCALE GENOMIC DNA]</scope>
    <source>
        <strain evidence="10 11">DSM 16791</strain>
    </source>
</reference>
<comment type="cofactor">
    <cofactor evidence="8">
        <name>K(+)</name>
        <dbReference type="ChEBI" id="CHEBI:29103"/>
    </cofactor>
    <text evidence="8">Binds 1 potassium ion per subunit.</text>
</comment>
<dbReference type="GO" id="GO:0046872">
    <property type="term" value="F:metal ion binding"/>
    <property type="evidence" value="ECO:0007669"/>
    <property type="project" value="UniProtKB-KW"/>
</dbReference>
<dbReference type="NCBIfam" id="TIGR00231">
    <property type="entry name" value="small_GTP"/>
    <property type="match status" value="1"/>
</dbReference>
<proteinExistence type="inferred from homology"/>
<feature type="binding site" evidence="8">
    <location>
        <position position="462"/>
    </location>
    <ligand>
        <name>(6S)-5-formyl-5,6,7,8-tetrahydrofolate</name>
        <dbReference type="ChEBI" id="CHEBI:57457"/>
    </ligand>
</feature>
<evidence type="ECO:0000256" key="4">
    <source>
        <dbReference type="ARBA" id="ARBA00022801"/>
    </source>
</evidence>
<evidence type="ECO:0000256" key="3">
    <source>
        <dbReference type="ARBA" id="ARBA00022741"/>
    </source>
</evidence>
<comment type="subunit">
    <text evidence="8">Homodimer. Heterotetramer of two MnmE and two MnmG subunits.</text>
</comment>
<evidence type="ECO:0000256" key="5">
    <source>
        <dbReference type="ARBA" id="ARBA00022842"/>
    </source>
</evidence>
<sequence>MHGRRRGGLLSRGCTATAVTDLELDRVRDTIYALSSGQVPAGVAVIRLSGPAVRFALETLCGAVPEPRAAVLKSIRFQNGELIDRGLVLFFPAPASFTGEDCAELQLHGGRAVVDACCQALGALPGLRQAEGGEFTRRAFDNGKMDLTAVEGLADLIQAETAAQRRMALDQAGGALAAVYAGWAQRLTHARAMIEAELDFSDEEDVPNSLSEAVLRDMRDLSEEIGLHLSGMHWGEIVREGYRVALVGRPNSGKSTLLNRLADREIAIVSDEAGTTRDIVEVRLDLGGYLVILQDTAGLRDTTSAVEKEGIRRALQAVESADLVLYLVAPGMTHEGAEVHHPNLLRVRTMSDRTDGASPAEADISVSALSGAGVDQLVTIISNNIKEIGSSASPLSANRQRHRDLLNVCREELSLAATAIGAAIELRSEHLRLAGAALGRMTGRVDVEDLLGVIFSEFCVGK</sequence>
<keyword evidence="11" id="KW-1185">Reference proteome</keyword>
<feature type="domain" description="TrmE-type G" evidence="9">
    <location>
        <begin position="241"/>
        <end position="386"/>
    </location>
</feature>
<dbReference type="CDD" id="cd14858">
    <property type="entry name" value="TrmE_N"/>
    <property type="match status" value="1"/>
</dbReference>
<dbReference type="GO" id="GO:0005737">
    <property type="term" value="C:cytoplasm"/>
    <property type="evidence" value="ECO:0007669"/>
    <property type="project" value="UniProtKB-SubCell"/>
</dbReference>
<feature type="binding site" evidence="8">
    <location>
        <begin position="270"/>
        <end position="276"/>
    </location>
    <ligand>
        <name>GTP</name>
        <dbReference type="ChEBI" id="CHEBI:37565"/>
    </ligand>
</feature>
<feature type="binding site" evidence="8">
    <location>
        <position position="144"/>
    </location>
    <ligand>
        <name>(6S)-5-formyl-5,6,7,8-tetrahydrofolate</name>
        <dbReference type="ChEBI" id="CHEBI:57457"/>
    </ligand>
</feature>
<dbReference type="PROSITE" id="PS51709">
    <property type="entry name" value="G_TRME"/>
    <property type="match status" value="1"/>
</dbReference>
<evidence type="ECO:0000259" key="9">
    <source>
        <dbReference type="PROSITE" id="PS51709"/>
    </source>
</evidence>
<evidence type="ECO:0000256" key="6">
    <source>
        <dbReference type="ARBA" id="ARBA00022958"/>
    </source>
</evidence>
<comment type="subcellular location">
    <subcellularLocation>
        <location evidence="8">Cytoplasm</location>
    </subcellularLocation>
</comment>
<feature type="binding site" evidence="8">
    <location>
        <position position="47"/>
    </location>
    <ligand>
        <name>(6S)-5-formyl-5,6,7,8-tetrahydrofolate</name>
        <dbReference type="ChEBI" id="CHEBI:57457"/>
    </ligand>
</feature>
<dbReference type="InterPro" id="IPR027266">
    <property type="entry name" value="TrmE/GcvT-like"/>
</dbReference>
<feature type="binding site" evidence="8">
    <location>
        <begin position="251"/>
        <end position="256"/>
    </location>
    <ligand>
        <name>GTP</name>
        <dbReference type="ChEBI" id="CHEBI:37565"/>
    </ligand>
</feature>
<dbReference type="Gene3D" id="3.30.1360.120">
    <property type="entry name" value="Probable tRNA modification gtpase trme, domain 1"/>
    <property type="match status" value="1"/>
</dbReference>
<keyword evidence="8" id="KW-0963">Cytoplasm</keyword>
<dbReference type="PANTHER" id="PTHR42714:SF2">
    <property type="entry name" value="TRNA MODIFICATION GTPASE GTPBP3, MITOCHONDRIAL"/>
    <property type="match status" value="1"/>
</dbReference>
<comment type="similarity">
    <text evidence="1 8">Belongs to the TRAFAC class TrmE-Era-EngA-EngB-Septin-like GTPase superfamily. TrmE GTPase family.</text>
</comment>